<dbReference type="Pfam" id="PF00004">
    <property type="entry name" value="AAA"/>
    <property type="match status" value="1"/>
</dbReference>
<dbReference type="InterPro" id="IPR003593">
    <property type="entry name" value="AAA+_ATPase"/>
</dbReference>
<dbReference type="KEGG" id="serw:FY030_08845"/>
<dbReference type="Gene3D" id="3.40.50.300">
    <property type="entry name" value="P-loop containing nucleotide triphosphate hydrolases"/>
    <property type="match status" value="1"/>
</dbReference>
<sequence length="456" mass="48298">MADDDLFSSGPADAGGGLMAPLAVRMRPRSLGEVAGQRDALRPGSPLRRLIEGQGGAAGPLSAILWGPPGTGKTTLAHLVATAADRRFVELSAVTAGVKDVRAVMEQATRDRSLYGRQTVLFLDEIHRFTKAQQDALLPGVENRLVILVAATTENPSFSIIAPLLSRSVLVTLTSLDDDDVHAVVERAITDERGLAERFTLDEEGMAHVVRMAGGDARRALTTLEAAAGVASDDVPAGREGDVIPISLAHVEQAVAQAAVRYDRAGDQHYDVASAFIKSMRGSDVDAALHYLARQLEAGEDPRFIARRIVIAASEDVGMGDPTALQTAVAALHAVAQIGMPEARIILAQAVVHNALAPKSNAAYAAINAAIADVRAGKGGAVPAHLRGTGYAGAARLGHGEGYRYSHDEPNGVGPQQYLPDDLLAEDADYYQPSGRGWEERLGPRWSELRRIIRGH</sequence>
<dbReference type="FunFam" id="1.10.3710.10:FF:000003">
    <property type="entry name" value="ATPase, AAA family protein"/>
    <property type="match status" value="1"/>
</dbReference>
<evidence type="ECO:0000256" key="3">
    <source>
        <dbReference type="ARBA" id="ARBA00022840"/>
    </source>
</evidence>
<dbReference type="Gene3D" id="1.10.8.60">
    <property type="match status" value="1"/>
</dbReference>
<dbReference type="GO" id="GO:0017116">
    <property type="term" value="F:single-stranded DNA helicase activity"/>
    <property type="evidence" value="ECO:0007669"/>
    <property type="project" value="TreeGrafter"/>
</dbReference>
<dbReference type="Gene3D" id="1.20.272.10">
    <property type="match status" value="1"/>
</dbReference>
<dbReference type="GO" id="GO:0016887">
    <property type="term" value="F:ATP hydrolysis activity"/>
    <property type="evidence" value="ECO:0007669"/>
    <property type="project" value="InterPro"/>
</dbReference>
<dbReference type="Pfam" id="PF12002">
    <property type="entry name" value="MgsA_C"/>
    <property type="match status" value="1"/>
</dbReference>
<dbReference type="PANTHER" id="PTHR13779:SF7">
    <property type="entry name" value="ATPASE WRNIP1"/>
    <property type="match status" value="1"/>
</dbReference>
<dbReference type="SUPFAM" id="SSF48019">
    <property type="entry name" value="post-AAA+ oligomerization domain-like"/>
    <property type="match status" value="1"/>
</dbReference>
<dbReference type="InterPro" id="IPR051314">
    <property type="entry name" value="AAA_ATPase_RarA/MGS1/WRNIP1"/>
</dbReference>
<reference evidence="5 6" key="1">
    <citation type="submission" date="2019-09" db="EMBL/GenBank/DDBJ databases">
        <title>Serinicoccus pratensis sp. nov., isolated from meadow soil.</title>
        <authorList>
            <person name="Zhang W."/>
        </authorList>
    </citation>
    <scope>NUCLEOTIDE SEQUENCE [LARGE SCALE GENOMIC DNA]</scope>
    <source>
        <strain evidence="5 6">W204</strain>
    </source>
</reference>
<dbReference type="GO" id="GO:0006261">
    <property type="term" value="P:DNA-templated DNA replication"/>
    <property type="evidence" value="ECO:0007669"/>
    <property type="project" value="TreeGrafter"/>
</dbReference>
<dbReference type="GO" id="GO:0008047">
    <property type="term" value="F:enzyme activator activity"/>
    <property type="evidence" value="ECO:0007669"/>
    <property type="project" value="TreeGrafter"/>
</dbReference>
<evidence type="ECO:0000256" key="2">
    <source>
        <dbReference type="ARBA" id="ARBA00022741"/>
    </source>
</evidence>
<keyword evidence="2" id="KW-0547">Nucleotide-binding</keyword>
<evidence type="ECO:0000313" key="5">
    <source>
        <dbReference type="EMBL" id="QFG68797.1"/>
    </source>
</evidence>
<dbReference type="AlphaFoldDB" id="A0A5J6V5C0"/>
<dbReference type="SUPFAM" id="SSF52540">
    <property type="entry name" value="P-loop containing nucleoside triphosphate hydrolases"/>
    <property type="match status" value="1"/>
</dbReference>
<dbReference type="EMBL" id="CP044427">
    <property type="protein sequence ID" value="QFG68797.1"/>
    <property type="molecule type" value="Genomic_DNA"/>
</dbReference>
<comment type="similarity">
    <text evidence="1">Belongs to the AAA ATPase family. RarA/MGS1/WRNIP1 subfamily.</text>
</comment>
<gene>
    <name evidence="5" type="ORF">FY030_08845</name>
</gene>
<dbReference type="PANTHER" id="PTHR13779">
    <property type="entry name" value="WERNER HELICASE-INTERACTING PROTEIN 1 FAMILY MEMBER"/>
    <property type="match status" value="1"/>
</dbReference>
<evidence type="ECO:0000313" key="6">
    <source>
        <dbReference type="Proteomes" id="UP000326546"/>
    </source>
</evidence>
<evidence type="ECO:0000256" key="1">
    <source>
        <dbReference type="ARBA" id="ARBA00008959"/>
    </source>
</evidence>
<organism evidence="5 6">
    <name type="scientific">Ornithinimicrobium pratense</name>
    <dbReference type="NCBI Taxonomy" id="2593973"/>
    <lineage>
        <taxon>Bacteria</taxon>
        <taxon>Bacillati</taxon>
        <taxon>Actinomycetota</taxon>
        <taxon>Actinomycetes</taxon>
        <taxon>Micrococcales</taxon>
        <taxon>Ornithinimicrobiaceae</taxon>
        <taxon>Ornithinimicrobium</taxon>
    </lineage>
</organism>
<proteinExistence type="inferred from homology"/>
<dbReference type="InterPro" id="IPR021886">
    <property type="entry name" value="MgsA_C"/>
</dbReference>
<dbReference type="GO" id="GO:0000731">
    <property type="term" value="P:DNA synthesis involved in DNA repair"/>
    <property type="evidence" value="ECO:0007669"/>
    <property type="project" value="TreeGrafter"/>
</dbReference>
<feature type="domain" description="AAA+ ATPase" evidence="4">
    <location>
        <begin position="59"/>
        <end position="176"/>
    </location>
</feature>
<dbReference type="GO" id="GO:0005524">
    <property type="term" value="F:ATP binding"/>
    <property type="evidence" value="ECO:0007669"/>
    <property type="project" value="UniProtKB-KW"/>
</dbReference>
<evidence type="ECO:0000259" key="4">
    <source>
        <dbReference type="SMART" id="SM00382"/>
    </source>
</evidence>
<dbReference type="InterPro" id="IPR032423">
    <property type="entry name" value="AAA_assoc_2"/>
</dbReference>
<keyword evidence="6" id="KW-1185">Reference proteome</keyword>
<dbReference type="SMART" id="SM00382">
    <property type="entry name" value="AAA"/>
    <property type="match status" value="1"/>
</dbReference>
<dbReference type="CDD" id="cd18139">
    <property type="entry name" value="HLD_clamp_RarA"/>
    <property type="match status" value="1"/>
</dbReference>
<name>A0A5J6V5C0_9MICO</name>
<dbReference type="FunFam" id="3.40.50.300:FF:000345">
    <property type="entry name" value="AAA family ATPase"/>
    <property type="match status" value="1"/>
</dbReference>
<dbReference type="InterPro" id="IPR008921">
    <property type="entry name" value="DNA_pol3_clamp-load_cplx_C"/>
</dbReference>
<dbReference type="CDD" id="cd00009">
    <property type="entry name" value="AAA"/>
    <property type="match status" value="1"/>
</dbReference>
<dbReference type="GO" id="GO:0003677">
    <property type="term" value="F:DNA binding"/>
    <property type="evidence" value="ECO:0007669"/>
    <property type="project" value="InterPro"/>
</dbReference>
<dbReference type="FunFam" id="1.20.272.10:FF:000001">
    <property type="entry name" value="Putative AAA family ATPase"/>
    <property type="match status" value="1"/>
</dbReference>
<dbReference type="OrthoDB" id="9778364at2"/>
<dbReference type="InterPro" id="IPR027417">
    <property type="entry name" value="P-loop_NTPase"/>
</dbReference>
<dbReference type="RefSeq" id="WP_158061183.1">
    <property type="nucleotide sequence ID" value="NZ_CP044427.1"/>
</dbReference>
<dbReference type="Proteomes" id="UP000326546">
    <property type="component" value="Chromosome"/>
</dbReference>
<dbReference type="Pfam" id="PF16193">
    <property type="entry name" value="AAA_assoc_2"/>
    <property type="match status" value="1"/>
</dbReference>
<dbReference type="InterPro" id="IPR003959">
    <property type="entry name" value="ATPase_AAA_core"/>
</dbReference>
<protein>
    <submittedName>
        <fullName evidence="5">Replication-associated recombination protein A</fullName>
    </submittedName>
</protein>
<accession>A0A5J6V5C0</accession>
<dbReference type="Gene3D" id="1.10.3710.10">
    <property type="entry name" value="DNA polymerase III clamp loader subunits, C-terminal domain"/>
    <property type="match status" value="1"/>
</dbReference>
<keyword evidence="3" id="KW-0067">ATP-binding</keyword>